<evidence type="ECO:0000313" key="2">
    <source>
        <dbReference type="Proteomes" id="UP000037035"/>
    </source>
</evidence>
<feature type="non-terminal residue" evidence="1">
    <location>
        <position position="165"/>
    </location>
</feature>
<dbReference type="AlphaFoldDB" id="A0A0L6VQ49"/>
<dbReference type="OrthoDB" id="2516294at2759"/>
<gene>
    <name evidence="1" type="ORF">VP01_12269g1</name>
</gene>
<sequence>RASQWFEPYMDLLKNQSPSCLINNWDQFEQQLFTLFGDPNEFWTLQLRVDWNDAAFAFHFRKGLPSRITHQLDLTGQQLKTLQQLIHQTIQLDNCYHDKNEDASKHKSSKKFSLKPSTPFALSLASRPKRSTKIASVLNKEGQLNGDERARREKEGLCLYCGGKH</sequence>
<comment type="caution">
    <text evidence="1">The sequence shown here is derived from an EMBL/GenBank/DDBJ whole genome shotgun (WGS) entry which is preliminary data.</text>
</comment>
<evidence type="ECO:0008006" key="3">
    <source>
        <dbReference type="Google" id="ProtNLM"/>
    </source>
</evidence>
<keyword evidence="2" id="KW-1185">Reference proteome</keyword>
<organism evidence="1 2">
    <name type="scientific">Puccinia sorghi</name>
    <dbReference type="NCBI Taxonomy" id="27349"/>
    <lineage>
        <taxon>Eukaryota</taxon>
        <taxon>Fungi</taxon>
        <taxon>Dikarya</taxon>
        <taxon>Basidiomycota</taxon>
        <taxon>Pucciniomycotina</taxon>
        <taxon>Pucciniomycetes</taxon>
        <taxon>Pucciniales</taxon>
        <taxon>Pucciniaceae</taxon>
        <taxon>Puccinia</taxon>
    </lineage>
</organism>
<evidence type="ECO:0000313" key="1">
    <source>
        <dbReference type="EMBL" id="KNZ62752.1"/>
    </source>
</evidence>
<feature type="non-terminal residue" evidence="1">
    <location>
        <position position="1"/>
    </location>
</feature>
<protein>
    <recommendedName>
        <fullName evidence="3">Retrotransposon gag domain-containing protein</fullName>
    </recommendedName>
</protein>
<dbReference type="VEuPathDB" id="FungiDB:VP01_12269g1"/>
<proteinExistence type="predicted"/>
<dbReference type="Proteomes" id="UP000037035">
    <property type="component" value="Unassembled WGS sequence"/>
</dbReference>
<name>A0A0L6VQ49_9BASI</name>
<accession>A0A0L6VQ49</accession>
<reference evidence="1 2" key="1">
    <citation type="submission" date="2015-08" db="EMBL/GenBank/DDBJ databases">
        <title>Next Generation Sequencing and Analysis of the Genome of Puccinia sorghi L Schw, the Causal Agent of Maize Common Rust.</title>
        <authorList>
            <person name="Rochi L."/>
            <person name="Burguener G."/>
            <person name="Darino M."/>
            <person name="Turjanski A."/>
            <person name="Kreff E."/>
            <person name="Dieguez M.J."/>
            <person name="Sacco F."/>
        </authorList>
    </citation>
    <scope>NUCLEOTIDE SEQUENCE [LARGE SCALE GENOMIC DNA]</scope>
    <source>
        <strain evidence="1 2">RO10H11247</strain>
    </source>
</reference>
<dbReference type="EMBL" id="LAVV01002520">
    <property type="protein sequence ID" value="KNZ62752.1"/>
    <property type="molecule type" value="Genomic_DNA"/>
</dbReference>